<accession>A0ABU0MRL9</accession>
<sequence>MTTGFFGLPHLGGTYSVFRTLRPGLAARGIGLRWIGTGAPASRALLRSPWASEMARGTVVAPQESEERSQAAALLDHIGHGGYDAVFVNVLADRVQTNAVRYLDRRVLRVMVVHNITPATYAAATAIRDWVHATVCVSPRIRDDLVARHGFAPERTHVILNAILPPMAKPEAPRGARPPITTQAPLRLLSLGRVEDASKGVLWLPRILRRLDGLPCVLTVGGDGPDLENLRRDCARFGRQVRFLGAVPAERVAAVMAEHDVLVFPSRFEGFGLTLAEAMAAGCVPVASAIRGVTDAVVDDGRTGLLFPVGAPERAALAIQRLIMEPGRLERLSSAARLEAARRFDAAAAAGAYADLLQDLRRHPPAIADPLPLARWRYPGGLGDGGLRRFVPHPIKNLLRMLRERSALALAAAGSGRPGERP</sequence>
<organism evidence="1 2">
    <name type="scientific">Azospirillum picis</name>
    <dbReference type="NCBI Taxonomy" id="488438"/>
    <lineage>
        <taxon>Bacteria</taxon>
        <taxon>Pseudomonadati</taxon>
        <taxon>Pseudomonadota</taxon>
        <taxon>Alphaproteobacteria</taxon>
        <taxon>Rhodospirillales</taxon>
        <taxon>Azospirillaceae</taxon>
        <taxon>Azospirillum</taxon>
    </lineage>
</organism>
<comment type="caution">
    <text evidence="1">The sequence shown here is derived from an EMBL/GenBank/DDBJ whole genome shotgun (WGS) entry which is preliminary data.</text>
</comment>
<dbReference type="Proteomes" id="UP001244552">
    <property type="component" value="Unassembled WGS sequence"/>
</dbReference>
<protein>
    <submittedName>
        <fullName evidence="1">Glycosyltransferase involved in cell wall biosynthesis</fullName>
    </submittedName>
</protein>
<dbReference type="PANTHER" id="PTHR45947">
    <property type="entry name" value="SULFOQUINOVOSYL TRANSFERASE SQD2"/>
    <property type="match status" value="1"/>
</dbReference>
<evidence type="ECO:0000313" key="1">
    <source>
        <dbReference type="EMBL" id="MDQ0536122.1"/>
    </source>
</evidence>
<reference evidence="1 2" key="1">
    <citation type="submission" date="2023-07" db="EMBL/GenBank/DDBJ databases">
        <title>Genomic Encyclopedia of Type Strains, Phase IV (KMG-IV): sequencing the most valuable type-strain genomes for metagenomic binning, comparative biology and taxonomic classification.</title>
        <authorList>
            <person name="Goeker M."/>
        </authorList>
    </citation>
    <scope>NUCLEOTIDE SEQUENCE [LARGE SCALE GENOMIC DNA]</scope>
    <source>
        <strain evidence="1 2">DSM 19922</strain>
    </source>
</reference>
<gene>
    <name evidence="1" type="ORF">QO018_005013</name>
</gene>
<dbReference type="Pfam" id="PF13692">
    <property type="entry name" value="Glyco_trans_1_4"/>
    <property type="match status" value="1"/>
</dbReference>
<dbReference type="Gene3D" id="3.40.50.2000">
    <property type="entry name" value="Glycogen Phosphorylase B"/>
    <property type="match status" value="2"/>
</dbReference>
<evidence type="ECO:0000313" key="2">
    <source>
        <dbReference type="Proteomes" id="UP001244552"/>
    </source>
</evidence>
<dbReference type="PANTHER" id="PTHR45947:SF3">
    <property type="entry name" value="SULFOQUINOVOSYL TRANSFERASE SQD2"/>
    <property type="match status" value="1"/>
</dbReference>
<keyword evidence="2" id="KW-1185">Reference proteome</keyword>
<proteinExistence type="predicted"/>
<dbReference type="RefSeq" id="WP_209984032.1">
    <property type="nucleotide sequence ID" value="NZ_JAGINO010000013.1"/>
</dbReference>
<dbReference type="EMBL" id="JAUSVU010000023">
    <property type="protein sequence ID" value="MDQ0536122.1"/>
    <property type="molecule type" value="Genomic_DNA"/>
</dbReference>
<dbReference type="CDD" id="cd03801">
    <property type="entry name" value="GT4_PimA-like"/>
    <property type="match status" value="1"/>
</dbReference>
<dbReference type="SUPFAM" id="SSF53756">
    <property type="entry name" value="UDP-Glycosyltransferase/glycogen phosphorylase"/>
    <property type="match status" value="1"/>
</dbReference>
<name>A0ABU0MRL9_9PROT</name>
<dbReference type="InterPro" id="IPR050194">
    <property type="entry name" value="Glycosyltransferase_grp1"/>
</dbReference>